<proteinExistence type="predicted"/>
<reference evidence="2 3" key="1">
    <citation type="submission" date="2014-03" db="EMBL/GenBank/DDBJ databases">
        <title>Draft Genome Sequences of Four Burkholderia Strains.</title>
        <authorList>
            <person name="Liu X.Y."/>
            <person name="Li C.X."/>
            <person name="Xu J.H."/>
        </authorList>
    </citation>
    <scope>NUCLEOTIDE SEQUENCE [LARGE SCALE GENOMIC DNA]</scope>
    <source>
        <strain evidence="2 3">DSM 50014</strain>
    </source>
</reference>
<organism evidence="2 3">
    <name type="scientific">Caballeronia glathei</name>
    <dbReference type="NCBI Taxonomy" id="60547"/>
    <lineage>
        <taxon>Bacteria</taxon>
        <taxon>Pseudomonadati</taxon>
        <taxon>Pseudomonadota</taxon>
        <taxon>Betaproteobacteria</taxon>
        <taxon>Burkholderiales</taxon>
        <taxon>Burkholderiaceae</taxon>
        <taxon>Caballeronia</taxon>
    </lineage>
</organism>
<gene>
    <name evidence="2" type="ORF">BG61_35420</name>
</gene>
<feature type="compositionally biased region" description="Polar residues" evidence="1">
    <location>
        <begin position="17"/>
        <end position="31"/>
    </location>
</feature>
<comment type="caution">
    <text evidence="2">The sequence shown here is derived from an EMBL/GenBank/DDBJ whole genome shotgun (WGS) entry which is preliminary data.</text>
</comment>
<feature type="region of interest" description="Disordered" evidence="1">
    <location>
        <begin position="225"/>
        <end position="247"/>
    </location>
</feature>
<evidence type="ECO:0000313" key="2">
    <source>
        <dbReference type="EMBL" id="KDR39013.1"/>
    </source>
</evidence>
<dbReference type="RefSeq" id="WP_035942547.1">
    <property type="nucleotide sequence ID" value="NZ_CADFFX010000045.1"/>
</dbReference>
<dbReference type="AlphaFoldDB" id="A0A069PE82"/>
<protein>
    <submittedName>
        <fullName evidence="2">Uncharacterized protein</fullName>
    </submittedName>
</protein>
<evidence type="ECO:0000256" key="1">
    <source>
        <dbReference type="SAM" id="MobiDB-lite"/>
    </source>
</evidence>
<dbReference type="EMBL" id="JFHC01000069">
    <property type="protein sequence ID" value="KDR39013.1"/>
    <property type="molecule type" value="Genomic_DNA"/>
</dbReference>
<name>A0A069PE82_9BURK</name>
<feature type="region of interest" description="Disordered" evidence="1">
    <location>
        <begin position="1"/>
        <end position="31"/>
    </location>
</feature>
<evidence type="ECO:0000313" key="3">
    <source>
        <dbReference type="Proteomes" id="UP000027466"/>
    </source>
</evidence>
<dbReference type="Proteomes" id="UP000027466">
    <property type="component" value="Unassembled WGS sequence"/>
</dbReference>
<sequence length="348" mass="34890">MSSPISSITDARLPGLQSISPTSVSAGRKSSQSAGLEIGQADIGQMQEVQKMLQAIALPVATANISQFEAALGQIVQTATTVDPATGHREMTATADRELSGALQNLLVESGFPAQQAQAVSANFGEQLAKGGSISLNASFAVTSAESSTVIGFSKAFIGNIAVSAGYGTTLSASSSIVNARAGSVSITFDPDSGALSVSLENQWLSASSAVIYAATPGALATSLPPGNTATVGPDQNPDGTNDDGGSRLRGLIAGLGHPTLHGVSTALDLLRLAASAAQTENAAKDAGAKPGDRVPNRNHATPATLTVGFTQPLSIASHGVNGDLATLFKRPDGSTGVVSFGPVNVEA</sequence>
<accession>A0A069PE82</accession>
<keyword evidence="3" id="KW-1185">Reference proteome</keyword>